<accession>Q2Q0C4</accession>
<proteinExistence type="predicted"/>
<keyword evidence="1" id="KW-0175">Coiled coil</keyword>
<dbReference type="EMBL" id="DQ257435">
    <property type="protein sequence ID" value="ABB83006.1"/>
    <property type="molecule type" value="Genomic_DNA"/>
</dbReference>
<sequence length="878" mass="101382">MVTDDDSGGDRTPPFQIQNLEDLGFDEDAFDIEFDALSASELEQIQDKVSLALLLRKRIQPFLSSIEIQEMNQDLANPLNAEMVESRFLQWAATNAPWAPGYFRWYQAWSENEDILSQYWDIIERCAKLDESSWTSLDLLLPLLSESANYPRILSELARLVDDEERQRMLLEKAVHQLQDKGYTIEFSSLKIIDQFDKVEETQAYSNQIDLLKLDIQSSILPYDPILADTFMKRIAELIETPSVEITTLQKNVKTISEHLETRLEEMNALIDKWHREGFSYHERLRILPEELLEWEHLLPEIEQQYHRHAGAYERWKEISKLWDYADASIDQLAGRLEHTDAFLDKIESLEQQWTEKELQGASLIERWEQLGFDMDIWRYKITQDPRQGLSELNQRLPAYQRANDLLENMLKIDTSLGGEEDVERRTSILRTMDLETDVLDEMQQWLEKKTLRNTRHRRLLQSEWEQAVREGKAKSGATFSDLRSFEIALASIEHQSRDRISNNTISNAISRTNAELLRLESRGWNITELLHLQEKESESFFKQFVQSMEAVTRIGPIQRRIAALDWRRDVGRADAVSYQIRDPLELVRIEQQIPALIRHLAERDIEDEDYTYSAWLPEQRPVLLPMEQSVIQKIPAKVQPNSTLEEAHEAMLEAMDDHFEPTTEVDDDVKVVETAEIIQTPIKVPKETKTALEEIKTVAHVEQKEQAQPMKSPTREVDVSSYEHLLHVLGLTTEANALAGTGDVSNLRRALASHVGVEPRDIRVDRLLRLVLRLLPQNDSNDSNRSQMIDSIGNVVPKYNQWVRMRLEARHMGASGDFFEDAARLGMALNRTPGPGVRVPLQADVEPLPESTNMKELHLHTERLIQSMALPAAGGIN</sequence>
<feature type="coiled-coil region" evidence="1">
    <location>
        <begin position="154"/>
        <end position="181"/>
    </location>
</feature>
<protein>
    <submittedName>
        <fullName evidence="2">Uncharacterized protein</fullName>
    </submittedName>
</protein>
<evidence type="ECO:0000256" key="1">
    <source>
        <dbReference type="SAM" id="Coils"/>
    </source>
</evidence>
<organism evidence="2">
    <name type="scientific">uncultured organism HF10_3D09</name>
    <dbReference type="NCBI Taxonomy" id="357603"/>
    <lineage>
        <taxon>unclassified sequences</taxon>
        <taxon>environmental samples</taxon>
    </lineage>
</organism>
<reference evidence="2" key="1">
    <citation type="journal article" date="2006" name="Nature">
        <title>Proteorhodopsin lateral gene transfer between marine planktonic Bacteria and Archaea.</title>
        <authorList>
            <person name="Frigaard N.U."/>
            <person name="Martinez A."/>
            <person name="Mincer T.J."/>
            <person name="DeLong E.F."/>
        </authorList>
    </citation>
    <scope>NUCLEOTIDE SEQUENCE</scope>
</reference>
<name>Q2Q0C4_9ZZZZ</name>
<dbReference type="AlphaFoldDB" id="Q2Q0C4"/>
<evidence type="ECO:0000313" key="2">
    <source>
        <dbReference type="EMBL" id="ABB83006.1"/>
    </source>
</evidence>